<sequence length="290" mass="33641">MIIAEKVDMPDNWSDWLPLNGGLNVYHKIPVKHAGVYRIRARKLEKLIYIGQTGRCLRQRLRALSKGVYSDTMPWNDPHTAAPNLWVWMQEEHFDYEFSFILTSLDTQQRQGLEDYFLWRHRCETGSSTLCNYGRFHRLWMKPSNRKQAMAGGKLSDGKLNPSGLSSSSPLKPSGGSSDDNWMGLLWSQIKPLDNQCIGLVPQHPIIYRIQDTNTLEVIYIGETKKGRDRLKSHARKEWGRRSVCFSYVDAINLTESFLRHEIEVDLIGAFFEEHGRVPEFQYKKIARQL</sequence>
<dbReference type="GeneID" id="23443837"/>
<evidence type="ECO:0000256" key="1">
    <source>
        <dbReference type="SAM" id="MobiDB-lite"/>
    </source>
</evidence>
<dbReference type="Proteomes" id="UP000030071">
    <property type="component" value="Chromosome 1"/>
</dbReference>
<evidence type="ECO:0000313" key="4">
    <source>
        <dbReference type="Proteomes" id="UP000003836"/>
    </source>
</evidence>
<keyword evidence="4" id="KW-1185">Reference proteome</keyword>
<reference evidence="3 4" key="2">
    <citation type="journal article" date="2012" name="Int. J. Syst. Evol. Microbiol.">
        <title>Vibrio caribbeanicus sp. nov., isolated from the marine sponge Scleritoderma cyanea.</title>
        <authorList>
            <person name="Hoffmann M."/>
            <person name="Monday S.R."/>
            <person name="Allard M.W."/>
            <person name="Strain E.A."/>
            <person name="Whittaker P."/>
            <person name="Naum M."/>
            <person name="McCarthy P.J."/>
            <person name="Lopez J.V."/>
            <person name="Fischer M."/>
            <person name="Brown E.W."/>
        </authorList>
    </citation>
    <scope>NUCLEOTIDE SEQUENCE [LARGE SCALE GENOMIC DNA]</scope>
    <source>
        <strain evidence="3 4">ATCC 19109</strain>
    </source>
</reference>
<feature type="compositionally biased region" description="Low complexity" evidence="1">
    <location>
        <begin position="158"/>
        <end position="177"/>
    </location>
</feature>
<dbReference type="PATRIC" id="fig|1051646.9.peg.737"/>
<evidence type="ECO:0000313" key="3">
    <source>
        <dbReference type="EMBL" id="EGU56054.1"/>
    </source>
</evidence>
<dbReference type="HOGENOM" id="CLU_817880_0_0_6"/>
<name>F9T4E3_9VIBR</name>
<organism evidence="2 5">
    <name type="scientific">Vibrio tubiashii ATCC 19109</name>
    <dbReference type="NCBI Taxonomy" id="1051646"/>
    <lineage>
        <taxon>Bacteria</taxon>
        <taxon>Pseudomonadati</taxon>
        <taxon>Pseudomonadota</taxon>
        <taxon>Gammaproteobacteria</taxon>
        <taxon>Vibrionales</taxon>
        <taxon>Vibrionaceae</taxon>
        <taxon>Vibrio</taxon>
        <taxon>Vibrio oreintalis group</taxon>
    </lineage>
</organism>
<dbReference type="EMBL" id="AFWI01000124">
    <property type="protein sequence ID" value="EGU56054.1"/>
    <property type="molecule type" value="Genomic_DNA"/>
</dbReference>
<evidence type="ECO:0008006" key="6">
    <source>
        <dbReference type="Google" id="ProtNLM"/>
    </source>
</evidence>
<dbReference type="KEGG" id="vtu:IX91_03805"/>
<dbReference type="eggNOG" id="ENOG50332XB">
    <property type="taxonomic scope" value="Bacteria"/>
</dbReference>
<evidence type="ECO:0000313" key="5">
    <source>
        <dbReference type="Proteomes" id="UP000030071"/>
    </source>
</evidence>
<gene>
    <name evidence="2" type="ORF">IX91_03805</name>
    <name evidence="3" type="ORF">VITU9109_08837</name>
</gene>
<dbReference type="RefSeq" id="WP_004744377.1">
    <property type="nucleotide sequence ID" value="NZ_AFWI01000124.1"/>
</dbReference>
<dbReference type="AlphaFoldDB" id="F9T4E3"/>
<dbReference type="EMBL" id="CP009354">
    <property type="protein sequence ID" value="AIW13331.1"/>
    <property type="molecule type" value="Genomic_DNA"/>
</dbReference>
<reference evidence="3" key="1">
    <citation type="submission" date="2011-08" db="EMBL/GenBank/DDBJ databases">
        <authorList>
            <person name="Hoffman M."/>
            <person name="Strain E.A."/>
            <person name="Brown E."/>
            <person name="Allard M.W."/>
        </authorList>
    </citation>
    <scope>NUCLEOTIDE SEQUENCE</scope>
    <source>
        <strain evidence="3">ATCC 19109</strain>
    </source>
</reference>
<proteinExistence type="predicted"/>
<evidence type="ECO:0000313" key="2">
    <source>
        <dbReference type="EMBL" id="AIW13331.1"/>
    </source>
</evidence>
<feature type="region of interest" description="Disordered" evidence="1">
    <location>
        <begin position="149"/>
        <end position="177"/>
    </location>
</feature>
<dbReference type="Proteomes" id="UP000003836">
    <property type="component" value="Unassembled WGS sequence"/>
</dbReference>
<reference evidence="2 5" key="3">
    <citation type="submission" date="2014-08" db="EMBL/GenBank/DDBJ databases">
        <title>First Complete Genome Sequence of the Shellfish Pathogen Vibrio tubiashii.</title>
        <authorList>
            <person name="Richards G.P."/>
            <person name="Needleman D.S."/>
            <person name="Watson M.A."/>
            <person name="Bono J.L."/>
        </authorList>
    </citation>
    <scope>NUCLEOTIDE SEQUENCE [LARGE SCALE GENOMIC DNA]</scope>
    <source>
        <strain evidence="2 5">ATCC 19109</strain>
    </source>
</reference>
<accession>F9T4E3</accession>
<protein>
    <recommendedName>
        <fullName evidence="6">GIY-YIG domain-containing protein</fullName>
    </recommendedName>
</protein>